<organism evidence="3 4">
    <name type="scientific">Actinoallomurus liliacearum</name>
    <dbReference type="NCBI Taxonomy" id="1080073"/>
    <lineage>
        <taxon>Bacteria</taxon>
        <taxon>Bacillati</taxon>
        <taxon>Actinomycetota</taxon>
        <taxon>Actinomycetes</taxon>
        <taxon>Streptosporangiales</taxon>
        <taxon>Thermomonosporaceae</taxon>
        <taxon>Actinoallomurus</taxon>
    </lineage>
</organism>
<feature type="region of interest" description="Disordered" evidence="1">
    <location>
        <begin position="59"/>
        <end position="178"/>
    </location>
</feature>
<dbReference type="RefSeq" id="WP_345346840.1">
    <property type="nucleotide sequence ID" value="NZ_BAABHJ010000001.1"/>
</dbReference>
<feature type="compositionally biased region" description="Basic residues" evidence="1">
    <location>
        <begin position="82"/>
        <end position="92"/>
    </location>
</feature>
<accession>A0ABP8T947</accession>
<gene>
    <name evidence="3" type="ORF">GCM10023195_02900</name>
</gene>
<evidence type="ECO:0000256" key="1">
    <source>
        <dbReference type="SAM" id="MobiDB-lite"/>
    </source>
</evidence>
<keyword evidence="2" id="KW-1133">Transmembrane helix</keyword>
<dbReference type="EMBL" id="BAABHJ010000001">
    <property type="protein sequence ID" value="GAA4601245.1"/>
    <property type="molecule type" value="Genomic_DNA"/>
</dbReference>
<evidence type="ECO:0000313" key="4">
    <source>
        <dbReference type="Proteomes" id="UP001500212"/>
    </source>
</evidence>
<evidence type="ECO:0000313" key="3">
    <source>
        <dbReference type="EMBL" id="GAA4601245.1"/>
    </source>
</evidence>
<keyword evidence="2" id="KW-0472">Membrane</keyword>
<reference evidence="4" key="1">
    <citation type="journal article" date="2019" name="Int. J. Syst. Evol. Microbiol.">
        <title>The Global Catalogue of Microorganisms (GCM) 10K type strain sequencing project: providing services to taxonomists for standard genome sequencing and annotation.</title>
        <authorList>
            <consortium name="The Broad Institute Genomics Platform"/>
            <consortium name="The Broad Institute Genome Sequencing Center for Infectious Disease"/>
            <person name="Wu L."/>
            <person name="Ma J."/>
        </authorList>
    </citation>
    <scope>NUCLEOTIDE SEQUENCE [LARGE SCALE GENOMIC DNA]</scope>
    <source>
        <strain evidence="4">JCM 17938</strain>
    </source>
</reference>
<keyword evidence="2" id="KW-0812">Transmembrane</keyword>
<protein>
    <submittedName>
        <fullName evidence="3">Uncharacterized protein</fullName>
    </submittedName>
</protein>
<feature type="transmembrane region" description="Helical" evidence="2">
    <location>
        <begin position="182"/>
        <end position="202"/>
    </location>
</feature>
<sequence>MGPRRDWRRVGAVSATMSAGAVVFFAIGTGPASAETSTMVRTAGECKLGPLLCSILNGGKGSASAPPKSSGSGSSKPTTKPTKPKPQPKPKPKPASGRATHSGSGGSGGSGSVNAPIAPPAAGAGGSAPEVAAPQQQGPALPDIVSRDPVVSPQDSPVGQDQATPARLVAASAPESDPVPPLLVATASGLIGAVTALNLSVLGRRLRRPR</sequence>
<evidence type="ECO:0000256" key="2">
    <source>
        <dbReference type="SAM" id="Phobius"/>
    </source>
</evidence>
<proteinExistence type="predicted"/>
<comment type="caution">
    <text evidence="3">The sequence shown here is derived from an EMBL/GenBank/DDBJ whole genome shotgun (WGS) entry which is preliminary data.</text>
</comment>
<name>A0ABP8T947_9ACTN</name>
<keyword evidence="4" id="KW-1185">Reference proteome</keyword>
<feature type="compositionally biased region" description="Polar residues" evidence="1">
    <location>
        <begin position="153"/>
        <end position="163"/>
    </location>
</feature>
<feature type="compositionally biased region" description="Low complexity" evidence="1">
    <location>
        <begin position="62"/>
        <end position="81"/>
    </location>
</feature>
<dbReference type="Proteomes" id="UP001500212">
    <property type="component" value="Unassembled WGS sequence"/>
</dbReference>